<evidence type="ECO:0000313" key="8">
    <source>
        <dbReference type="Proteomes" id="UP001415857"/>
    </source>
</evidence>
<name>A0AAP0RTK4_LIQFO</name>
<evidence type="ECO:0000259" key="6">
    <source>
        <dbReference type="PROSITE" id="PS50888"/>
    </source>
</evidence>
<dbReference type="GO" id="GO:0046983">
    <property type="term" value="F:protein dimerization activity"/>
    <property type="evidence" value="ECO:0007669"/>
    <property type="project" value="InterPro"/>
</dbReference>
<sequence length="281" mass="31184">MESIYWSSDLYGADFSKLSDGFSENSVMRSGSCSSSSSLVLDSERGELVKAPATLVRKEVSAEKAMAALRIHSDAERRRRGRINAHFATLRSLIPGTNKMDKASLLAEVISHLKELKRNAAEASNGLLIPMDVDEVRVEQQEDGPDEAPYFIMASICCKHKTEVLSEIRQALEVLHLKMVRAEIATLGGRLKILFLMTGFEEGNIEDTKVRKLLATSVHRALRSVVDKFPGSEEFLSRTILSNKRQRVLVCDSRSSSLLGDFWLSVTSMENSSTLTCRGIE</sequence>
<keyword evidence="5" id="KW-0539">Nucleus</keyword>
<dbReference type="CDD" id="cd11455">
    <property type="entry name" value="bHLH_AtAIG1_like"/>
    <property type="match status" value="1"/>
</dbReference>
<dbReference type="GO" id="GO:0003677">
    <property type="term" value="F:DNA binding"/>
    <property type="evidence" value="ECO:0007669"/>
    <property type="project" value="UniProtKB-KW"/>
</dbReference>
<comment type="subcellular location">
    <subcellularLocation>
        <location evidence="1">Nucleus</location>
    </subcellularLocation>
</comment>
<evidence type="ECO:0000256" key="5">
    <source>
        <dbReference type="ARBA" id="ARBA00023242"/>
    </source>
</evidence>
<dbReference type="SMART" id="SM00353">
    <property type="entry name" value="HLH"/>
    <property type="match status" value="1"/>
</dbReference>
<evidence type="ECO:0000256" key="2">
    <source>
        <dbReference type="ARBA" id="ARBA00023015"/>
    </source>
</evidence>
<reference evidence="7 8" key="1">
    <citation type="journal article" date="2024" name="Plant J.">
        <title>Genome sequences and population genomics reveal climatic adaptation and genomic divergence between two closely related sweetgum species.</title>
        <authorList>
            <person name="Xu W.Q."/>
            <person name="Ren C.Q."/>
            <person name="Zhang X.Y."/>
            <person name="Comes H.P."/>
            <person name="Liu X.H."/>
            <person name="Li Y.G."/>
            <person name="Kettle C.J."/>
            <person name="Jalonen R."/>
            <person name="Gaisberger H."/>
            <person name="Ma Y.Z."/>
            <person name="Qiu Y.X."/>
        </authorList>
    </citation>
    <scope>NUCLEOTIDE SEQUENCE [LARGE SCALE GENOMIC DNA]</scope>
    <source>
        <strain evidence="7">Hangzhou</strain>
    </source>
</reference>
<feature type="domain" description="BHLH" evidence="6">
    <location>
        <begin position="67"/>
        <end position="116"/>
    </location>
</feature>
<dbReference type="GO" id="GO:0003700">
    <property type="term" value="F:DNA-binding transcription factor activity"/>
    <property type="evidence" value="ECO:0007669"/>
    <property type="project" value="InterPro"/>
</dbReference>
<dbReference type="PANTHER" id="PTHR45844">
    <property type="entry name" value="TRANSCRIPTION FACTOR BHLH30"/>
    <property type="match status" value="1"/>
</dbReference>
<dbReference type="InterPro" id="IPR045847">
    <property type="entry name" value="AIG1-like"/>
</dbReference>
<evidence type="ECO:0000256" key="3">
    <source>
        <dbReference type="ARBA" id="ARBA00023125"/>
    </source>
</evidence>
<accession>A0AAP0RTK4</accession>
<dbReference type="Gene3D" id="4.10.280.10">
    <property type="entry name" value="Helix-loop-helix DNA-binding domain"/>
    <property type="match status" value="1"/>
</dbReference>
<evidence type="ECO:0000256" key="1">
    <source>
        <dbReference type="ARBA" id="ARBA00004123"/>
    </source>
</evidence>
<keyword evidence="3" id="KW-0238">DNA-binding</keyword>
<dbReference type="EMBL" id="JBBPBK010000005">
    <property type="protein sequence ID" value="KAK9284565.1"/>
    <property type="molecule type" value="Genomic_DNA"/>
</dbReference>
<dbReference type="InterPro" id="IPR011598">
    <property type="entry name" value="bHLH_dom"/>
</dbReference>
<gene>
    <name evidence="7" type="ORF">L1049_023740</name>
</gene>
<dbReference type="InterPro" id="IPR036638">
    <property type="entry name" value="HLH_DNA-bd_sf"/>
</dbReference>
<evidence type="ECO:0000313" key="7">
    <source>
        <dbReference type="EMBL" id="KAK9284565.1"/>
    </source>
</evidence>
<protein>
    <recommendedName>
        <fullName evidence="6">BHLH domain-containing protein</fullName>
    </recommendedName>
</protein>
<proteinExistence type="predicted"/>
<keyword evidence="2" id="KW-0805">Transcription regulation</keyword>
<dbReference type="AlphaFoldDB" id="A0AAP0RTK4"/>
<dbReference type="SUPFAM" id="SSF47459">
    <property type="entry name" value="HLH, helix-loop-helix DNA-binding domain"/>
    <property type="match status" value="1"/>
</dbReference>
<evidence type="ECO:0000256" key="4">
    <source>
        <dbReference type="ARBA" id="ARBA00023163"/>
    </source>
</evidence>
<dbReference type="PANTHER" id="PTHR45844:SF3">
    <property type="entry name" value="BHLH DOMAIN-CONTAINING PROTEIN"/>
    <property type="match status" value="1"/>
</dbReference>
<dbReference type="Proteomes" id="UP001415857">
    <property type="component" value="Unassembled WGS sequence"/>
</dbReference>
<keyword evidence="4" id="KW-0804">Transcription</keyword>
<comment type="caution">
    <text evidence="7">The sequence shown here is derived from an EMBL/GenBank/DDBJ whole genome shotgun (WGS) entry which is preliminary data.</text>
</comment>
<organism evidence="7 8">
    <name type="scientific">Liquidambar formosana</name>
    <name type="common">Formosan gum</name>
    <dbReference type="NCBI Taxonomy" id="63359"/>
    <lineage>
        <taxon>Eukaryota</taxon>
        <taxon>Viridiplantae</taxon>
        <taxon>Streptophyta</taxon>
        <taxon>Embryophyta</taxon>
        <taxon>Tracheophyta</taxon>
        <taxon>Spermatophyta</taxon>
        <taxon>Magnoliopsida</taxon>
        <taxon>eudicotyledons</taxon>
        <taxon>Gunneridae</taxon>
        <taxon>Pentapetalae</taxon>
        <taxon>Saxifragales</taxon>
        <taxon>Altingiaceae</taxon>
        <taxon>Liquidambar</taxon>
    </lineage>
</organism>
<keyword evidence="8" id="KW-1185">Reference proteome</keyword>
<dbReference type="PROSITE" id="PS50888">
    <property type="entry name" value="BHLH"/>
    <property type="match status" value="1"/>
</dbReference>
<dbReference type="GO" id="GO:0005634">
    <property type="term" value="C:nucleus"/>
    <property type="evidence" value="ECO:0007669"/>
    <property type="project" value="UniProtKB-SubCell"/>
</dbReference>
<dbReference type="Pfam" id="PF00010">
    <property type="entry name" value="HLH"/>
    <property type="match status" value="1"/>
</dbReference>